<dbReference type="AlphaFoldDB" id="A0A9Q3SVW8"/>
<dbReference type="EMBL" id="FBSY01000007">
    <property type="protein sequence ID" value="CUW11361.1"/>
    <property type="molecule type" value="Genomic_DNA"/>
</dbReference>
<protein>
    <submittedName>
        <fullName evidence="2">Uncharacterized protein</fullName>
    </submittedName>
</protein>
<gene>
    <name evidence="1" type="ORF">C122C_0925</name>
    <name evidence="2" type="ORF">KIJ12_06235</name>
</gene>
<reference evidence="2" key="2">
    <citation type="submission" date="2021-05" db="EMBL/GenBank/DDBJ databases">
        <title>Pangenome of Leuconostoc gelidum warrants species status for Leuconostoc gelidum subsp. gasicomitatum.</title>
        <authorList>
            <person name="Johansson P."/>
            <person name="Sade E."/>
            <person name="Hultman J."/>
            <person name="Auvinen P."/>
            <person name="Bjorkroth J."/>
        </authorList>
    </citation>
    <scope>NUCLEOTIDE SEQUENCE</scope>
    <source>
        <strain evidence="2">A.21.4</strain>
    </source>
</reference>
<keyword evidence="3" id="KW-1185">Reference proteome</keyword>
<evidence type="ECO:0000313" key="2">
    <source>
        <dbReference type="EMBL" id="MBZ5962741.1"/>
    </source>
</evidence>
<dbReference type="RefSeq" id="WP_010382838.1">
    <property type="nucleotide sequence ID" value="NZ_BPKT01000007.1"/>
</dbReference>
<sequence>MAYQSKSAKLLNSPYRFTHKITAIESKRVDYPNGMSGTVQVETWSRPAAVYLTNMTSTAGIEGYDAKYDFQLAVRKITNDSFESFNFDTSIVLHVDDDKNTKYNIQRATEPNDYHILTLTNHTD</sequence>
<organism evidence="2 4">
    <name type="scientific">Leuconostoc gasicomitatum</name>
    <dbReference type="NCBI Taxonomy" id="115778"/>
    <lineage>
        <taxon>Bacteria</taxon>
        <taxon>Bacillati</taxon>
        <taxon>Bacillota</taxon>
        <taxon>Bacilli</taxon>
        <taxon>Lactobacillales</taxon>
        <taxon>Lactobacillaceae</taxon>
        <taxon>Leuconostoc</taxon>
        <taxon>Leuconostoc gelidum group</taxon>
    </lineage>
</organism>
<reference evidence="1 3" key="1">
    <citation type="submission" date="2015-12" db="EMBL/GenBank/DDBJ databases">
        <authorList>
            <person name="Andreevskaya M."/>
        </authorList>
    </citation>
    <scope>NUCLEOTIDE SEQUENCE [LARGE SCALE GENOMIC DNA]</scope>
    <source>
        <strain evidence="1 3">C122c</strain>
    </source>
</reference>
<evidence type="ECO:0000313" key="3">
    <source>
        <dbReference type="Proteomes" id="UP000199271"/>
    </source>
</evidence>
<dbReference type="Proteomes" id="UP000199271">
    <property type="component" value="Unassembled WGS sequence"/>
</dbReference>
<dbReference type="EMBL" id="JAHBFI010000016">
    <property type="protein sequence ID" value="MBZ5962741.1"/>
    <property type="molecule type" value="Genomic_DNA"/>
</dbReference>
<dbReference type="GeneID" id="34300778"/>
<dbReference type="Proteomes" id="UP000752647">
    <property type="component" value="Unassembled WGS sequence"/>
</dbReference>
<evidence type="ECO:0000313" key="1">
    <source>
        <dbReference type="EMBL" id="CUW11361.1"/>
    </source>
</evidence>
<accession>A0A9Q3SVW8</accession>
<proteinExistence type="predicted"/>
<name>A0A9Q3SVW8_9LACO</name>
<evidence type="ECO:0000313" key="4">
    <source>
        <dbReference type="Proteomes" id="UP000752647"/>
    </source>
</evidence>
<comment type="caution">
    <text evidence="2">The sequence shown here is derived from an EMBL/GenBank/DDBJ whole genome shotgun (WGS) entry which is preliminary data.</text>
</comment>